<accession>A0ABW6XPL8</accession>
<organism evidence="1 2">
    <name type="scientific">Streptomyces flavochromogenes</name>
    <dbReference type="NCBI Taxonomy" id="68199"/>
    <lineage>
        <taxon>Bacteria</taxon>
        <taxon>Bacillati</taxon>
        <taxon>Actinomycetota</taxon>
        <taxon>Actinomycetes</taxon>
        <taxon>Kitasatosporales</taxon>
        <taxon>Streptomycetaceae</taxon>
        <taxon>Streptomyces</taxon>
    </lineage>
</organism>
<proteinExistence type="predicted"/>
<dbReference type="EMBL" id="JBIBDZ010000003">
    <property type="protein sequence ID" value="MFF5919347.1"/>
    <property type="molecule type" value="Genomic_DNA"/>
</dbReference>
<dbReference type="RefSeq" id="WP_388306997.1">
    <property type="nucleotide sequence ID" value="NZ_JBIBDZ010000003.1"/>
</dbReference>
<comment type="caution">
    <text evidence="1">The sequence shown here is derived from an EMBL/GenBank/DDBJ whole genome shotgun (WGS) entry which is preliminary data.</text>
</comment>
<evidence type="ECO:0000313" key="2">
    <source>
        <dbReference type="Proteomes" id="UP001602370"/>
    </source>
</evidence>
<name>A0ABW6XPL8_9ACTN</name>
<protein>
    <submittedName>
        <fullName evidence="1">Uncharacterized protein</fullName>
    </submittedName>
</protein>
<keyword evidence="2" id="KW-1185">Reference proteome</keyword>
<evidence type="ECO:0000313" key="1">
    <source>
        <dbReference type="EMBL" id="MFF5919347.1"/>
    </source>
</evidence>
<sequence length="95" mass="11106">MIVEHTFDRAGPHFHAGRPKLDPSQSGINFGWDNAPGDFFRYKDTFQKYAAIDKPGGDHHFFYKEGWGTWRIVEMMKSTAQLNCWTPSGDKQWRR</sequence>
<dbReference type="Proteomes" id="UP001602370">
    <property type="component" value="Unassembled WGS sequence"/>
</dbReference>
<reference evidence="1 2" key="1">
    <citation type="submission" date="2024-10" db="EMBL/GenBank/DDBJ databases">
        <title>The Natural Products Discovery Center: Release of the First 8490 Sequenced Strains for Exploring Actinobacteria Biosynthetic Diversity.</title>
        <authorList>
            <person name="Kalkreuter E."/>
            <person name="Kautsar S.A."/>
            <person name="Yang D."/>
            <person name="Bader C.D."/>
            <person name="Teijaro C.N."/>
            <person name="Fluegel L."/>
            <person name="Davis C.M."/>
            <person name="Simpson J.R."/>
            <person name="Lauterbach L."/>
            <person name="Steele A.D."/>
            <person name="Gui C."/>
            <person name="Meng S."/>
            <person name="Li G."/>
            <person name="Viehrig K."/>
            <person name="Ye F."/>
            <person name="Su P."/>
            <person name="Kiefer A.F."/>
            <person name="Nichols A."/>
            <person name="Cepeda A.J."/>
            <person name="Yan W."/>
            <person name="Fan B."/>
            <person name="Jiang Y."/>
            <person name="Adhikari A."/>
            <person name="Zheng C.-J."/>
            <person name="Schuster L."/>
            <person name="Cowan T.M."/>
            <person name="Smanski M.J."/>
            <person name="Chevrette M.G."/>
            <person name="De Carvalho L.P.S."/>
            <person name="Shen B."/>
        </authorList>
    </citation>
    <scope>NUCLEOTIDE SEQUENCE [LARGE SCALE GENOMIC DNA]</scope>
    <source>
        <strain evidence="1 2">NPDC012605</strain>
    </source>
</reference>
<gene>
    <name evidence="1" type="ORF">ACFY8C_13460</name>
</gene>